<organism evidence="1 2">
    <name type="scientific">Pangasianodon gigas</name>
    <name type="common">Mekong giant catfish</name>
    <name type="synonym">Pangasius gigas</name>
    <dbReference type="NCBI Taxonomy" id="30993"/>
    <lineage>
        <taxon>Eukaryota</taxon>
        <taxon>Metazoa</taxon>
        <taxon>Chordata</taxon>
        <taxon>Craniata</taxon>
        <taxon>Vertebrata</taxon>
        <taxon>Euteleostomi</taxon>
        <taxon>Actinopterygii</taxon>
        <taxon>Neopterygii</taxon>
        <taxon>Teleostei</taxon>
        <taxon>Ostariophysi</taxon>
        <taxon>Siluriformes</taxon>
        <taxon>Pangasiidae</taxon>
        <taxon>Pangasianodon</taxon>
    </lineage>
</organism>
<reference evidence="1 2" key="1">
    <citation type="journal article" date="2022" name="bioRxiv">
        <title>An ancient truncated duplication of the anti-Mullerian hormone receptor type 2 gene is a potential conserved master sex determinant in the Pangasiidae catfish family.</title>
        <authorList>
            <person name="Wen M."/>
            <person name="Pan Q."/>
            <person name="Jouanno E."/>
            <person name="Montfort J."/>
            <person name="Zahm M."/>
            <person name="Cabau C."/>
            <person name="Klopp C."/>
            <person name="Iampietro C."/>
            <person name="Roques C."/>
            <person name="Bouchez O."/>
            <person name="Castinel A."/>
            <person name="Donnadieu C."/>
            <person name="Parrinello H."/>
            <person name="Poncet C."/>
            <person name="Belmonte E."/>
            <person name="Gautier V."/>
            <person name="Avarre J.-C."/>
            <person name="Dugue R."/>
            <person name="Gustiano R."/>
            <person name="Ha T.T.T."/>
            <person name="Campet M."/>
            <person name="Sriphairoj K."/>
            <person name="Ribolli J."/>
            <person name="de Almeida F.L."/>
            <person name="Desvignes T."/>
            <person name="Postlethwait J.H."/>
            <person name="Bucao C.F."/>
            <person name="Robinson-Rechavi M."/>
            <person name="Bobe J."/>
            <person name="Herpin A."/>
            <person name="Guiguen Y."/>
        </authorList>
    </citation>
    <scope>NUCLEOTIDE SEQUENCE [LARGE SCALE GENOMIC DNA]</scope>
    <source>
        <strain evidence="1">YG-Dec2019</strain>
    </source>
</reference>
<accession>A0ACC5XBV8</accession>
<keyword evidence="2" id="KW-1185">Reference proteome</keyword>
<comment type="caution">
    <text evidence="1">The sequence shown here is derived from an EMBL/GenBank/DDBJ whole genome shotgun (WGS) entry which is preliminary data.</text>
</comment>
<dbReference type="EMBL" id="CM040471">
    <property type="protein sequence ID" value="MCI4388736.1"/>
    <property type="molecule type" value="Genomic_DNA"/>
</dbReference>
<gene>
    <name evidence="1" type="ORF">PGIGA_G00089430</name>
</gene>
<proteinExistence type="predicted"/>
<evidence type="ECO:0000313" key="1">
    <source>
        <dbReference type="EMBL" id="MCI4388736.1"/>
    </source>
</evidence>
<protein>
    <submittedName>
        <fullName evidence="1">Uncharacterized protein</fullName>
    </submittedName>
</protein>
<evidence type="ECO:0000313" key="2">
    <source>
        <dbReference type="Proteomes" id="UP000829447"/>
    </source>
</evidence>
<name>A0ACC5XBV8_PANGG</name>
<sequence length="72" mass="8639">MLSAPCTVVLSESKTRKNCQPGNKQYDHSNVFERRFFDRHDTGTRSGFLKTCTQVELKWSFKKQQQRRRRRC</sequence>
<dbReference type="Proteomes" id="UP000829447">
    <property type="component" value="Linkage Group LG18"/>
</dbReference>